<keyword evidence="3" id="KW-1185">Reference proteome</keyword>
<dbReference type="InterPro" id="IPR018392">
    <property type="entry name" value="LysM"/>
</dbReference>
<proteinExistence type="predicted"/>
<sequence length="175" mass="18818">MRLKPMSYKDYIWQRNPETVTVSREKKVGSYPVPYVGNALQDLGGASRTVRGAGAFSGSGCAEEFGKLAAVFSEEGANQLILPDMAPFSAVFSSLTRKGDPRPDYIGYEFEFLEDGSAPEDESVVSDPQVYVCKAGDTLFSVAAAYGVGVDVLRDANPHIQWPDDPGVGTEVTVP</sequence>
<comment type="caution">
    <text evidence="2">The sequence shown here is derived from an EMBL/GenBank/DDBJ whole genome shotgun (WGS) entry which is preliminary data.</text>
</comment>
<dbReference type="PROSITE" id="PS51782">
    <property type="entry name" value="LYSM"/>
    <property type="match status" value="1"/>
</dbReference>
<dbReference type="AlphaFoldDB" id="A0A6N8I010"/>
<feature type="domain" description="LysM" evidence="1">
    <location>
        <begin position="129"/>
        <end position="174"/>
    </location>
</feature>
<dbReference type="Pfam" id="PF01476">
    <property type="entry name" value="LysM"/>
    <property type="match status" value="1"/>
</dbReference>
<dbReference type="RefSeq" id="WP_156990443.1">
    <property type="nucleotide sequence ID" value="NZ_VWXL01000052.1"/>
</dbReference>
<evidence type="ECO:0000259" key="1">
    <source>
        <dbReference type="PROSITE" id="PS51782"/>
    </source>
</evidence>
<name>A0A6N8I010_9FIRM</name>
<dbReference type="SMART" id="SM00257">
    <property type="entry name" value="LysM"/>
    <property type="match status" value="1"/>
</dbReference>
<dbReference type="OrthoDB" id="9783944at2"/>
<protein>
    <recommendedName>
        <fullName evidence="1">LysM domain-containing protein</fullName>
    </recommendedName>
</protein>
<dbReference type="Proteomes" id="UP000469440">
    <property type="component" value="Unassembled WGS sequence"/>
</dbReference>
<organism evidence="2 3">
    <name type="scientific">Caproicibacter fermentans</name>
    <dbReference type="NCBI Taxonomy" id="2576756"/>
    <lineage>
        <taxon>Bacteria</taxon>
        <taxon>Bacillati</taxon>
        <taxon>Bacillota</taxon>
        <taxon>Clostridia</taxon>
        <taxon>Eubacteriales</taxon>
        <taxon>Acutalibacteraceae</taxon>
        <taxon>Caproicibacter</taxon>
    </lineage>
</organism>
<dbReference type="CDD" id="cd00118">
    <property type="entry name" value="LysM"/>
    <property type="match status" value="1"/>
</dbReference>
<evidence type="ECO:0000313" key="2">
    <source>
        <dbReference type="EMBL" id="MVB11110.1"/>
    </source>
</evidence>
<reference evidence="2 3" key="1">
    <citation type="submission" date="2019-09" db="EMBL/GenBank/DDBJ databases">
        <title>Genome sequence of Clostridium sp. EA1.</title>
        <authorList>
            <person name="Poehlein A."/>
            <person name="Bengelsdorf F.R."/>
            <person name="Daniel R."/>
        </authorList>
    </citation>
    <scope>NUCLEOTIDE SEQUENCE [LARGE SCALE GENOMIC DNA]</scope>
    <source>
        <strain evidence="2 3">EA1</strain>
    </source>
</reference>
<dbReference type="Gene3D" id="3.10.350.10">
    <property type="entry name" value="LysM domain"/>
    <property type="match status" value="1"/>
</dbReference>
<evidence type="ECO:0000313" key="3">
    <source>
        <dbReference type="Proteomes" id="UP000469440"/>
    </source>
</evidence>
<dbReference type="SUPFAM" id="SSF54106">
    <property type="entry name" value="LysM domain"/>
    <property type="match status" value="1"/>
</dbReference>
<dbReference type="InterPro" id="IPR036779">
    <property type="entry name" value="LysM_dom_sf"/>
</dbReference>
<accession>A0A6N8I010</accession>
<gene>
    <name evidence="2" type="ORF">CAFE_18130</name>
</gene>
<dbReference type="EMBL" id="VWXL01000052">
    <property type="protein sequence ID" value="MVB11110.1"/>
    <property type="molecule type" value="Genomic_DNA"/>
</dbReference>